<evidence type="ECO:0000313" key="2">
    <source>
        <dbReference type="Proteomes" id="UP000663823"/>
    </source>
</evidence>
<dbReference type="Proteomes" id="UP000663823">
    <property type="component" value="Unassembled WGS sequence"/>
</dbReference>
<comment type="caution">
    <text evidence="1">The sequence shown here is derived from an EMBL/GenBank/DDBJ whole genome shotgun (WGS) entry which is preliminary data.</text>
</comment>
<dbReference type="AlphaFoldDB" id="A0A820BKX9"/>
<evidence type="ECO:0000313" key="1">
    <source>
        <dbReference type="EMBL" id="CAF4209359.1"/>
    </source>
</evidence>
<gene>
    <name evidence="1" type="ORF">OTI717_LOCUS38913</name>
</gene>
<feature type="non-terminal residue" evidence="1">
    <location>
        <position position="1"/>
    </location>
</feature>
<sequence length="40" mass="4703">LSKIEQSMNNTKNIFQQFDHSKLSLEPNILIHYNGINLFI</sequence>
<accession>A0A820BKX9</accession>
<name>A0A820BKX9_9BILA</name>
<reference evidence="1" key="1">
    <citation type="submission" date="2021-02" db="EMBL/GenBank/DDBJ databases">
        <authorList>
            <person name="Nowell W R."/>
        </authorList>
    </citation>
    <scope>NUCLEOTIDE SEQUENCE</scope>
</reference>
<protein>
    <submittedName>
        <fullName evidence="1">Uncharacterized protein</fullName>
    </submittedName>
</protein>
<organism evidence="1 2">
    <name type="scientific">Rotaria sordida</name>
    <dbReference type="NCBI Taxonomy" id="392033"/>
    <lineage>
        <taxon>Eukaryota</taxon>
        <taxon>Metazoa</taxon>
        <taxon>Spiralia</taxon>
        <taxon>Gnathifera</taxon>
        <taxon>Rotifera</taxon>
        <taxon>Eurotatoria</taxon>
        <taxon>Bdelloidea</taxon>
        <taxon>Philodinida</taxon>
        <taxon>Philodinidae</taxon>
        <taxon>Rotaria</taxon>
    </lineage>
</organism>
<dbReference type="EMBL" id="CAJOAX010022873">
    <property type="protein sequence ID" value="CAF4209359.1"/>
    <property type="molecule type" value="Genomic_DNA"/>
</dbReference>
<proteinExistence type="predicted"/>